<proteinExistence type="predicted"/>
<keyword evidence="3" id="KW-1185">Reference proteome</keyword>
<protein>
    <submittedName>
        <fullName evidence="2">Uncharacterized protein</fullName>
    </submittedName>
</protein>
<evidence type="ECO:0000313" key="2">
    <source>
        <dbReference type="EMBL" id="KAJ8471921.1"/>
    </source>
</evidence>
<sequence length="93" mass="10004">MWRRASPVALYPDRCIKFSGDGGAEEERTPPSGPGESSSRGRTGAGLPRHEDNEDNSLPPGGFGMNAWRRASPMIAIEENASTWADTGIDRTS</sequence>
<comment type="caution">
    <text evidence="2">The sequence shown here is derived from an EMBL/GenBank/DDBJ whole genome shotgun (WGS) entry which is preliminary data.</text>
</comment>
<reference evidence="2 3" key="1">
    <citation type="submission" date="2022-12" db="EMBL/GenBank/DDBJ databases">
        <title>Chromosome-scale assembly of the Ensete ventricosum genome.</title>
        <authorList>
            <person name="Dussert Y."/>
            <person name="Stocks J."/>
            <person name="Wendawek A."/>
            <person name="Woldeyes F."/>
            <person name="Nichols R.A."/>
            <person name="Borrell J.S."/>
        </authorList>
    </citation>
    <scope>NUCLEOTIDE SEQUENCE [LARGE SCALE GENOMIC DNA]</scope>
    <source>
        <strain evidence="3">cv. Maze</strain>
        <tissue evidence="2">Seeds</tissue>
    </source>
</reference>
<name>A0AAV8Q9Q7_ENSVE</name>
<dbReference type="Proteomes" id="UP001222027">
    <property type="component" value="Unassembled WGS sequence"/>
</dbReference>
<organism evidence="2 3">
    <name type="scientific">Ensete ventricosum</name>
    <name type="common">Abyssinian banana</name>
    <name type="synonym">Musa ensete</name>
    <dbReference type="NCBI Taxonomy" id="4639"/>
    <lineage>
        <taxon>Eukaryota</taxon>
        <taxon>Viridiplantae</taxon>
        <taxon>Streptophyta</taxon>
        <taxon>Embryophyta</taxon>
        <taxon>Tracheophyta</taxon>
        <taxon>Spermatophyta</taxon>
        <taxon>Magnoliopsida</taxon>
        <taxon>Liliopsida</taxon>
        <taxon>Zingiberales</taxon>
        <taxon>Musaceae</taxon>
        <taxon>Ensete</taxon>
    </lineage>
</organism>
<feature type="region of interest" description="Disordered" evidence="1">
    <location>
        <begin position="13"/>
        <end position="66"/>
    </location>
</feature>
<evidence type="ECO:0000313" key="3">
    <source>
        <dbReference type="Proteomes" id="UP001222027"/>
    </source>
</evidence>
<dbReference type="AlphaFoldDB" id="A0AAV8Q9Q7"/>
<evidence type="ECO:0000256" key="1">
    <source>
        <dbReference type="SAM" id="MobiDB-lite"/>
    </source>
</evidence>
<gene>
    <name evidence="2" type="ORF">OPV22_026264</name>
</gene>
<dbReference type="EMBL" id="JAQQAF010000007">
    <property type="protein sequence ID" value="KAJ8471921.1"/>
    <property type="molecule type" value="Genomic_DNA"/>
</dbReference>
<accession>A0AAV8Q9Q7</accession>